<keyword evidence="2" id="KW-1185">Reference proteome</keyword>
<dbReference type="EMBL" id="WIXE01023144">
    <property type="protein sequence ID" value="KAK5966773.1"/>
    <property type="molecule type" value="Genomic_DNA"/>
</dbReference>
<accession>A0AAN8FM94</accession>
<dbReference type="AlphaFoldDB" id="A0AAN8FM94"/>
<proteinExistence type="predicted"/>
<dbReference type="Proteomes" id="UP001331761">
    <property type="component" value="Unassembled WGS sequence"/>
</dbReference>
<evidence type="ECO:0000313" key="1">
    <source>
        <dbReference type="EMBL" id="KAK5966773.1"/>
    </source>
</evidence>
<comment type="caution">
    <text evidence="1">The sequence shown here is derived from an EMBL/GenBank/DDBJ whole genome shotgun (WGS) entry which is preliminary data.</text>
</comment>
<gene>
    <name evidence="1" type="ORF">GCK32_014007</name>
</gene>
<evidence type="ECO:0000313" key="2">
    <source>
        <dbReference type="Proteomes" id="UP001331761"/>
    </source>
</evidence>
<organism evidence="1 2">
    <name type="scientific">Trichostrongylus colubriformis</name>
    <name type="common">Black scour worm</name>
    <dbReference type="NCBI Taxonomy" id="6319"/>
    <lineage>
        <taxon>Eukaryota</taxon>
        <taxon>Metazoa</taxon>
        <taxon>Ecdysozoa</taxon>
        <taxon>Nematoda</taxon>
        <taxon>Chromadorea</taxon>
        <taxon>Rhabditida</taxon>
        <taxon>Rhabditina</taxon>
        <taxon>Rhabditomorpha</taxon>
        <taxon>Strongyloidea</taxon>
        <taxon>Trichostrongylidae</taxon>
        <taxon>Trichostrongylus</taxon>
    </lineage>
</organism>
<protein>
    <submittedName>
        <fullName evidence="1">Uncharacterized protein</fullName>
    </submittedName>
</protein>
<sequence length="106" mass="13185">MDVQRYFLRPSVRGLRGAWKETDLIARRRWHYFQIEYCSPVDEWIRDRFDYTMWLKQTLRDWWHRAFPSKKERLQEAGIEVKAAEQLEEVNKKTSRTVFFQDHNFD</sequence>
<name>A0AAN8FM94_TRICO</name>
<reference evidence="1 2" key="1">
    <citation type="submission" date="2019-10" db="EMBL/GenBank/DDBJ databases">
        <title>Assembly and Annotation for the nematode Trichostrongylus colubriformis.</title>
        <authorList>
            <person name="Martin J."/>
        </authorList>
    </citation>
    <scope>NUCLEOTIDE SEQUENCE [LARGE SCALE GENOMIC DNA]</scope>
    <source>
        <strain evidence="1">G859</strain>
        <tissue evidence="1">Whole worm</tissue>
    </source>
</reference>